<dbReference type="Gene3D" id="3.40.50.720">
    <property type="entry name" value="NAD(P)-binding Rossmann-like Domain"/>
    <property type="match status" value="1"/>
</dbReference>
<evidence type="ECO:0000313" key="7">
    <source>
        <dbReference type="Proteomes" id="UP000216475"/>
    </source>
</evidence>
<feature type="domain" description="Enoyl reductase (ER)" evidence="5">
    <location>
        <begin position="8"/>
        <end position="335"/>
    </location>
</feature>
<dbReference type="PROSITE" id="PS00059">
    <property type="entry name" value="ADH_ZINC"/>
    <property type="match status" value="1"/>
</dbReference>
<dbReference type="SMART" id="SM00829">
    <property type="entry name" value="PKS_ER"/>
    <property type="match status" value="1"/>
</dbReference>
<accession>A0A268HDA5</accession>
<dbReference type="SUPFAM" id="SSF51735">
    <property type="entry name" value="NAD(P)-binding Rossmann-fold domains"/>
    <property type="match status" value="1"/>
</dbReference>
<dbReference type="InterPro" id="IPR020843">
    <property type="entry name" value="ER"/>
</dbReference>
<dbReference type="Gene3D" id="3.90.180.10">
    <property type="entry name" value="Medium-chain alcohol dehydrogenases, catalytic domain"/>
    <property type="match status" value="1"/>
</dbReference>
<evidence type="ECO:0000256" key="2">
    <source>
        <dbReference type="ARBA" id="ARBA00022833"/>
    </source>
</evidence>
<gene>
    <name evidence="6" type="ORF">CHI12_09190</name>
</gene>
<dbReference type="Proteomes" id="UP000216475">
    <property type="component" value="Unassembled WGS sequence"/>
</dbReference>
<evidence type="ECO:0000256" key="4">
    <source>
        <dbReference type="RuleBase" id="RU361277"/>
    </source>
</evidence>
<dbReference type="InterPro" id="IPR002328">
    <property type="entry name" value="ADH_Zn_CS"/>
</dbReference>
<reference evidence="6 7" key="1">
    <citation type="submission" date="2017-07" db="EMBL/GenBank/DDBJ databases">
        <title>Isolation and whole genome analysis of endospore-forming bacteria from heroin.</title>
        <authorList>
            <person name="Kalinowski J."/>
            <person name="Ahrens B."/>
            <person name="Al-Dilaimi A."/>
            <person name="Winkler A."/>
            <person name="Wibberg D."/>
            <person name="Schleenbecker U."/>
            <person name="Ruckert C."/>
            <person name="Wolfel R."/>
            <person name="Grass G."/>
        </authorList>
    </citation>
    <scope>NUCLEOTIDE SEQUENCE [LARGE SCALE GENOMIC DNA]</scope>
    <source>
        <strain evidence="6 7">7509</strain>
    </source>
</reference>
<dbReference type="GO" id="GO:0016491">
    <property type="term" value="F:oxidoreductase activity"/>
    <property type="evidence" value="ECO:0007669"/>
    <property type="project" value="UniProtKB-KW"/>
</dbReference>
<dbReference type="InterPro" id="IPR036291">
    <property type="entry name" value="NAD(P)-bd_dom_sf"/>
</dbReference>
<name>A0A268HDA5_9BACI</name>
<dbReference type="SUPFAM" id="SSF50129">
    <property type="entry name" value="GroES-like"/>
    <property type="match status" value="1"/>
</dbReference>
<keyword evidence="2 4" id="KW-0862">Zinc</keyword>
<protein>
    <submittedName>
        <fullName evidence="6">Butanediol dehydrogenase</fullName>
    </submittedName>
</protein>
<proteinExistence type="inferred from homology"/>
<evidence type="ECO:0000313" key="6">
    <source>
        <dbReference type="EMBL" id="PAE07844.1"/>
    </source>
</evidence>
<comment type="cofactor">
    <cofactor evidence="4">
        <name>Zn(2+)</name>
        <dbReference type="ChEBI" id="CHEBI:29105"/>
    </cofactor>
</comment>
<dbReference type="Pfam" id="PF08240">
    <property type="entry name" value="ADH_N"/>
    <property type="match status" value="1"/>
</dbReference>
<keyword evidence="3" id="KW-0560">Oxidoreductase</keyword>
<dbReference type="InterPro" id="IPR050129">
    <property type="entry name" value="Zn_alcohol_dh"/>
</dbReference>
<sequence>MKSLVYYGSKNVKVENITEPEVSKDTVKIKVKFAGICGTDLHEYLHKTFVTEDKMILGHEFTGEIVEVGDNVTRFKTGDRVAVEPIWGCGECDTCKTGNYNICPDMKSYGIHENGGFAEYVVVKEANVFALPDTLSYEFAALIEPLAVVLQAIRKSKFKIGDSVALFGAGPIGLLLSESLRAAGASKIFVAEVSEERRKLALEMGADIVINPIEEDAVQVIKNNTNGGVDVSFDVAGVEATFNQSLDCIKPNGEFMIVSVFANPVNYHPTMQVVSEKKINSSLGYNNIFAQSIDLLAKGSLNVEPVITSVIALDNIVEDGFEKLINDKNECKILVKPS</sequence>
<dbReference type="InterPro" id="IPR011032">
    <property type="entry name" value="GroES-like_sf"/>
</dbReference>
<dbReference type="EMBL" id="NPBH01000034">
    <property type="protein sequence ID" value="PAE07844.1"/>
    <property type="molecule type" value="Genomic_DNA"/>
</dbReference>
<organism evidence="6 7">
    <name type="scientific">Terribacillus saccharophilus</name>
    <dbReference type="NCBI Taxonomy" id="361277"/>
    <lineage>
        <taxon>Bacteria</taxon>
        <taxon>Bacillati</taxon>
        <taxon>Bacillota</taxon>
        <taxon>Bacilli</taxon>
        <taxon>Bacillales</taxon>
        <taxon>Bacillaceae</taxon>
        <taxon>Terribacillus</taxon>
    </lineage>
</organism>
<dbReference type="InterPro" id="IPR013154">
    <property type="entry name" value="ADH-like_N"/>
</dbReference>
<dbReference type="Pfam" id="PF00107">
    <property type="entry name" value="ADH_zinc_N"/>
    <property type="match status" value="1"/>
</dbReference>
<dbReference type="CDD" id="cd08233">
    <property type="entry name" value="butanediol_DH_like"/>
    <property type="match status" value="1"/>
</dbReference>
<keyword evidence="1 4" id="KW-0479">Metal-binding</keyword>
<dbReference type="AlphaFoldDB" id="A0A268HDA5"/>
<dbReference type="InterPro" id="IPR013149">
    <property type="entry name" value="ADH-like_C"/>
</dbReference>
<evidence type="ECO:0000259" key="5">
    <source>
        <dbReference type="SMART" id="SM00829"/>
    </source>
</evidence>
<comment type="caution">
    <text evidence="6">The sequence shown here is derived from an EMBL/GenBank/DDBJ whole genome shotgun (WGS) entry which is preliminary data.</text>
</comment>
<dbReference type="GO" id="GO:0008270">
    <property type="term" value="F:zinc ion binding"/>
    <property type="evidence" value="ECO:0007669"/>
    <property type="project" value="InterPro"/>
</dbReference>
<dbReference type="PANTHER" id="PTHR43401:SF2">
    <property type="entry name" value="L-THREONINE 3-DEHYDROGENASE"/>
    <property type="match status" value="1"/>
</dbReference>
<dbReference type="PANTHER" id="PTHR43401">
    <property type="entry name" value="L-THREONINE 3-DEHYDROGENASE"/>
    <property type="match status" value="1"/>
</dbReference>
<comment type="similarity">
    <text evidence="4">Belongs to the zinc-containing alcohol dehydrogenase family.</text>
</comment>
<dbReference type="RefSeq" id="WP_095270049.1">
    <property type="nucleotide sequence ID" value="NZ_JBIVTN010000001.1"/>
</dbReference>
<evidence type="ECO:0000256" key="1">
    <source>
        <dbReference type="ARBA" id="ARBA00022723"/>
    </source>
</evidence>
<evidence type="ECO:0000256" key="3">
    <source>
        <dbReference type="ARBA" id="ARBA00023002"/>
    </source>
</evidence>